<evidence type="ECO:0000313" key="3">
    <source>
        <dbReference type="Proteomes" id="UP000309174"/>
    </source>
</evidence>
<dbReference type="RefSeq" id="WP_138644522.1">
    <property type="nucleotide sequence ID" value="NZ_VCKW01000031.1"/>
</dbReference>
<evidence type="ECO:0000313" key="2">
    <source>
        <dbReference type="EMBL" id="TMR04303.1"/>
    </source>
</evidence>
<dbReference type="EMBL" id="VCKW01000031">
    <property type="protein sequence ID" value="TMR04303.1"/>
    <property type="molecule type" value="Genomic_DNA"/>
</dbReference>
<gene>
    <name evidence="2" type="ORF">ETD83_08530</name>
</gene>
<organism evidence="2 3">
    <name type="scientific">Actinomadura soli</name>
    <dbReference type="NCBI Taxonomy" id="2508997"/>
    <lineage>
        <taxon>Bacteria</taxon>
        <taxon>Bacillati</taxon>
        <taxon>Actinomycetota</taxon>
        <taxon>Actinomycetes</taxon>
        <taxon>Streptosporangiales</taxon>
        <taxon>Thermomonosporaceae</taxon>
        <taxon>Actinomadura</taxon>
    </lineage>
</organism>
<protein>
    <submittedName>
        <fullName evidence="2">Uncharacterized protein</fullName>
    </submittedName>
</protein>
<keyword evidence="1" id="KW-0812">Transmembrane</keyword>
<evidence type="ECO:0000256" key="1">
    <source>
        <dbReference type="SAM" id="Phobius"/>
    </source>
</evidence>
<dbReference type="AlphaFoldDB" id="A0A5C4JGQ3"/>
<reference evidence="2 3" key="1">
    <citation type="submission" date="2019-05" db="EMBL/GenBank/DDBJ databases">
        <title>Draft genome sequence of Actinomadura sp. 14C53.</title>
        <authorList>
            <person name="Saricaoglu S."/>
            <person name="Isik K."/>
        </authorList>
    </citation>
    <scope>NUCLEOTIDE SEQUENCE [LARGE SCALE GENOMIC DNA]</scope>
    <source>
        <strain evidence="2 3">14C53</strain>
    </source>
</reference>
<dbReference type="Proteomes" id="UP000309174">
    <property type="component" value="Unassembled WGS sequence"/>
</dbReference>
<dbReference type="OrthoDB" id="3297985at2"/>
<keyword evidence="3" id="KW-1185">Reference proteome</keyword>
<name>A0A5C4JGQ3_9ACTN</name>
<sequence length="145" mass="14955">MSGSPWPQRLAPLAALSIQQVKETDDAFLLPWAGRPWTGPATRAAGGTLLYLALIALFSLGLAAALRDTATALSTVLALLYMPGILTRFIADERWNTLVDRYAPMSAGLAVQSTAGPSAQSIGPWAGLGVLAAYATAAMAAVGAD</sequence>
<keyword evidence="1" id="KW-1133">Transmembrane helix</keyword>
<feature type="transmembrane region" description="Helical" evidence="1">
    <location>
        <begin position="72"/>
        <end position="91"/>
    </location>
</feature>
<accession>A0A5C4JGQ3</accession>
<proteinExistence type="predicted"/>
<comment type="caution">
    <text evidence="2">The sequence shown here is derived from an EMBL/GenBank/DDBJ whole genome shotgun (WGS) entry which is preliminary data.</text>
</comment>
<feature type="transmembrane region" description="Helical" evidence="1">
    <location>
        <begin position="49"/>
        <end position="66"/>
    </location>
</feature>
<keyword evidence="1" id="KW-0472">Membrane</keyword>